<evidence type="ECO:0000313" key="2">
    <source>
        <dbReference type="EMBL" id="KND88401.1"/>
    </source>
</evidence>
<keyword evidence="2" id="KW-0689">Ribosomal protein</keyword>
<dbReference type="PANTHER" id="PTHR28266">
    <property type="entry name" value="54S RIBOSOMAL PROTEIN L20, MITOCHONDRIAL"/>
    <property type="match status" value="1"/>
</dbReference>
<dbReference type="EMBL" id="LFRF01000026">
    <property type="protein sequence ID" value="KND88401.1"/>
    <property type="molecule type" value="Genomic_DNA"/>
</dbReference>
<keyword evidence="3" id="KW-1185">Reference proteome</keyword>
<organism evidence="2 3">
    <name type="scientific">Tolypocladium ophioglossoides (strain CBS 100239)</name>
    <name type="common">Snaketongue truffleclub</name>
    <name type="synonym">Elaphocordyceps ophioglossoides</name>
    <dbReference type="NCBI Taxonomy" id="1163406"/>
    <lineage>
        <taxon>Eukaryota</taxon>
        <taxon>Fungi</taxon>
        <taxon>Dikarya</taxon>
        <taxon>Ascomycota</taxon>
        <taxon>Pezizomycotina</taxon>
        <taxon>Sordariomycetes</taxon>
        <taxon>Hypocreomycetidae</taxon>
        <taxon>Hypocreales</taxon>
        <taxon>Ophiocordycipitaceae</taxon>
        <taxon>Tolypocladium</taxon>
    </lineage>
</organism>
<comment type="caution">
    <text evidence="2">The sequence shown here is derived from an EMBL/GenBank/DDBJ whole genome shotgun (WGS) entry which is preliminary data.</text>
</comment>
<feature type="compositionally biased region" description="Basic and acidic residues" evidence="1">
    <location>
        <begin position="194"/>
        <end position="211"/>
    </location>
</feature>
<dbReference type="STRING" id="1163406.A0A0L0N2Z3"/>
<feature type="region of interest" description="Disordered" evidence="1">
    <location>
        <begin position="188"/>
        <end position="211"/>
    </location>
</feature>
<dbReference type="GO" id="GO:0005762">
    <property type="term" value="C:mitochondrial large ribosomal subunit"/>
    <property type="evidence" value="ECO:0007669"/>
    <property type="project" value="TreeGrafter"/>
</dbReference>
<keyword evidence="2" id="KW-0687">Ribonucleoprotein</keyword>
<evidence type="ECO:0000313" key="3">
    <source>
        <dbReference type="Proteomes" id="UP000036947"/>
    </source>
</evidence>
<dbReference type="AlphaFoldDB" id="A0A0L0N2Z3"/>
<dbReference type="GO" id="GO:0003735">
    <property type="term" value="F:structural constituent of ribosome"/>
    <property type="evidence" value="ECO:0007669"/>
    <property type="project" value="TreeGrafter"/>
</dbReference>
<reference evidence="2 3" key="1">
    <citation type="journal article" date="2015" name="BMC Genomics">
        <title>The genome of the truffle-parasite Tolypocladium ophioglossoides and the evolution of antifungal peptaibiotics.</title>
        <authorList>
            <person name="Quandt C.A."/>
            <person name="Bushley K.E."/>
            <person name="Spatafora J.W."/>
        </authorList>
    </citation>
    <scope>NUCLEOTIDE SEQUENCE [LARGE SCALE GENOMIC DNA]</scope>
    <source>
        <strain evidence="2 3">CBS 100239</strain>
    </source>
</reference>
<gene>
    <name evidence="2" type="ORF">TOPH_06980</name>
</gene>
<dbReference type="Pfam" id="PF12824">
    <property type="entry name" value="MRP-L20"/>
    <property type="match status" value="1"/>
</dbReference>
<dbReference type="OrthoDB" id="6021263at2759"/>
<name>A0A0L0N2Z3_TOLOC</name>
<proteinExistence type="predicted"/>
<protein>
    <submittedName>
        <fullName evidence="2">54S ribosomal protein L20, mitochondrial</fullName>
    </submittedName>
</protein>
<sequence>MELRPVLRPAAQLLTTARCPALLPLILSRGHKTTARTKRALKIAPHDSFLPDRSAAFPAADSIIYNPPASEASPAHTPLLFLPRSDPRRVALLRMRSNPGAPFLPSTAEAGDLPPAMRYHRRDPKYHLKEEEIAEMRRLRAEDPVKWSVGHLAQKFDCSPIFVRMVAPAPDGHLDWLNAKMERKVARWGPKKTQAREDRKRRAEMMYRGEL</sequence>
<dbReference type="InterPro" id="IPR024388">
    <property type="entry name" value="Ribosomal_mL58"/>
</dbReference>
<evidence type="ECO:0000256" key="1">
    <source>
        <dbReference type="SAM" id="MobiDB-lite"/>
    </source>
</evidence>
<dbReference type="PANTHER" id="PTHR28266:SF1">
    <property type="entry name" value="LARGE RIBOSOMAL SUBUNIT PROTEIN ML58"/>
    <property type="match status" value="1"/>
</dbReference>
<dbReference type="Proteomes" id="UP000036947">
    <property type="component" value="Unassembled WGS sequence"/>
</dbReference>
<accession>A0A0L0N2Z3</accession>